<comment type="caution">
    <text evidence="4">The sequence shown here is derived from an EMBL/GenBank/DDBJ whole genome shotgun (WGS) entry which is preliminary data.</text>
</comment>
<dbReference type="Gene3D" id="1.10.150.400">
    <property type="match status" value="1"/>
</dbReference>
<dbReference type="InterPro" id="IPR036412">
    <property type="entry name" value="HAD-like_sf"/>
</dbReference>
<dbReference type="SFLD" id="SFLDG01129">
    <property type="entry name" value="C1.5:_HAD__Beta-PGM__Phosphata"/>
    <property type="match status" value="1"/>
</dbReference>
<dbReference type="InterPro" id="IPR041492">
    <property type="entry name" value="HAD_2"/>
</dbReference>
<keyword evidence="5" id="KW-1185">Reference proteome</keyword>
<dbReference type="EMBL" id="JACADJ010000107">
    <property type="protein sequence ID" value="NWH06757.1"/>
    <property type="molecule type" value="Genomic_DNA"/>
</dbReference>
<evidence type="ECO:0000313" key="5">
    <source>
        <dbReference type="Proteomes" id="UP000553343"/>
    </source>
</evidence>
<protein>
    <submittedName>
        <fullName evidence="4">HAD-IA family hydrolase</fullName>
    </submittedName>
</protein>
<name>A0A850TEP5_9BACT</name>
<reference evidence="4 5" key="1">
    <citation type="submission" date="2020-06" db="EMBL/GenBank/DDBJ databases">
        <title>High-quality draft genome of sulfate reducer Desulfobacter latus type strain AcrS2 isolated from marine sediment.</title>
        <authorList>
            <person name="Hoppe M."/>
            <person name="Larsen C.K."/>
            <person name="Marshall I.P.G."/>
            <person name="Schramm A."/>
            <person name="Marietou A.G."/>
        </authorList>
    </citation>
    <scope>NUCLEOTIDE SEQUENCE [LARGE SCALE GENOMIC DNA]</scope>
    <source>
        <strain evidence="4 5">AcRS2</strain>
    </source>
</reference>
<dbReference type="SFLD" id="SFLDS00003">
    <property type="entry name" value="Haloacid_Dehalogenase"/>
    <property type="match status" value="1"/>
</dbReference>
<organism evidence="4 5">
    <name type="scientific">Desulfobacter latus</name>
    <dbReference type="NCBI Taxonomy" id="2292"/>
    <lineage>
        <taxon>Bacteria</taxon>
        <taxon>Pseudomonadati</taxon>
        <taxon>Thermodesulfobacteriota</taxon>
        <taxon>Desulfobacteria</taxon>
        <taxon>Desulfobacterales</taxon>
        <taxon>Desulfobacteraceae</taxon>
        <taxon>Desulfobacter</taxon>
    </lineage>
</organism>
<dbReference type="InterPro" id="IPR051400">
    <property type="entry name" value="HAD-like_hydrolase"/>
</dbReference>
<dbReference type="Gene3D" id="3.40.50.1000">
    <property type="entry name" value="HAD superfamily/HAD-like"/>
    <property type="match status" value="1"/>
</dbReference>
<dbReference type="NCBIfam" id="TIGR01549">
    <property type="entry name" value="HAD-SF-IA-v1"/>
    <property type="match status" value="1"/>
</dbReference>
<sequence length="686" mass="80153">MILDSIQKIPLKIPENIKIISFDLFDTLVMRKTDPPEETIKRTCEKISRMGLIHLSGKKIFELRQKIEKKLRQKSLNSGFDSEISIEDMYLEMIKKTATNLSAKQLLDIELSVELNLLFTNPGIKTVLEQLKEEYRLIITSDTYYPLWMLRCCLEEVGLFDYFDKIYCSSDIKLNKGSGNLFKCILEYENVSSDQIVHLGDNALSDYNVPRNLGIQSFLILDPWNLKRRARTRLLNRYERREGMWQACSFFNKLTIKNPHLDEDADKFVSWGKEVVGPLLVVFVHLFIKQVLHKNISQIHFLARDGFVLKKIYNTLSNGLYQGTLPHSHYLCVSRQSTFAPSIRKLDDRIYRHSISGINITTRSVLNRLKLNDCDLITQLLDKYNLSYDDPIDNDTTRQKIKILFKDNDFQTIVLENAKELRIVFRQYLEKHSFFNKNNNTALVDVGWIGTIQDNIEAMFSDTPDYPELIGYYLGSSQSIDKDKIDYKKIGLLYDYKMAVPEQVAISFFREALEFSTRALHGTTTGYRMNEWEDYPTVIFKKASIDRQNEKDINTDIIKIQKGIYAFLSDYIKLQKVYPIEPEQLKTYVISRYDNYLSFPRQRHISAISGLINAEDFGGDEVREIIGQCSITDVFNPRWLFADFLDIPWREASLAKTKIPFLNILYFTFKRIIIWNRLGKSVKDER</sequence>
<evidence type="ECO:0000256" key="1">
    <source>
        <dbReference type="ARBA" id="ARBA00001946"/>
    </source>
</evidence>
<comment type="cofactor">
    <cofactor evidence="1">
        <name>Mg(2+)</name>
        <dbReference type="ChEBI" id="CHEBI:18420"/>
    </cofactor>
</comment>
<dbReference type="GO" id="GO:0044281">
    <property type="term" value="P:small molecule metabolic process"/>
    <property type="evidence" value="ECO:0007669"/>
    <property type="project" value="UniProtKB-ARBA"/>
</dbReference>
<dbReference type="Proteomes" id="UP000553343">
    <property type="component" value="Unassembled WGS sequence"/>
</dbReference>
<evidence type="ECO:0000256" key="2">
    <source>
        <dbReference type="ARBA" id="ARBA00022801"/>
    </source>
</evidence>
<keyword evidence="3" id="KW-0460">Magnesium</keyword>
<dbReference type="RefSeq" id="WP_178368209.1">
    <property type="nucleotide sequence ID" value="NZ_JACADJ010000107.1"/>
</dbReference>
<gene>
    <name evidence="4" type="ORF">HXW94_17525</name>
</gene>
<keyword evidence="2 4" id="KW-0378">Hydrolase</keyword>
<proteinExistence type="predicted"/>
<dbReference type="GO" id="GO:0016787">
    <property type="term" value="F:hydrolase activity"/>
    <property type="evidence" value="ECO:0007669"/>
    <property type="project" value="UniProtKB-KW"/>
</dbReference>
<accession>A0A850TEP5</accession>
<dbReference type="InterPro" id="IPR023214">
    <property type="entry name" value="HAD_sf"/>
</dbReference>
<evidence type="ECO:0000256" key="3">
    <source>
        <dbReference type="ARBA" id="ARBA00022842"/>
    </source>
</evidence>
<evidence type="ECO:0000313" key="4">
    <source>
        <dbReference type="EMBL" id="NWH06757.1"/>
    </source>
</evidence>
<dbReference type="InterPro" id="IPR006439">
    <property type="entry name" value="HAD-SF_hydro_IA"/>
</dbReference>
<dbReference type="PANTHER" id="PTHR46470">
    <property type="entry name" value="N-ACYLNEURAMINATE-9-PHOSPHATASE"/>
    <property type="match status" value="1"/>
</dbReference>
<dbReference type="SUPFAM" id="SSF56784">
    <property type="entry name" value="HAD-like"/>
    <property type="match status" value="1"/>
</dbReference>
<dbReference type="AlphaFoldDB" id="A0A850TEP5"/>
<dbReference type="Pfam" id="PF13419">
    <property type="entry name" value="HAD_2"/>
    <property type="match status" value="1"/>
</dbReference>